<organism evidence="2 3">
    <name type="scientific">Daphnia galeata</name>
    <dbReference type="NCBI Taxonomy" id="27404"/>
    <lineage>
        <taxon>Eukaryota</taxon>
        <taxon>Metazoa</taxon>
        <taxon>Ecdysozoa</taxon>
        <taxon>Arthropoda</taxon>
        <taxon>Crustacea</taxon>
        <taxon>Branchiopoda</taxon>
        <taxon>Diplostraca</taxon>
        <taxon>Cladocera</taxon>
        <taxon>Anomopoda</taxon>
        <taxon>Daphniidae</taxon>
        <taxon>Daphnia</taxon>
    </lineage>
</organism>
<keyword evidence="1" id="KW-0732">Signal</keyword>
<feature type="chain" id="PRO_5035213144" evidence="1">
    <location>
        <begin position="21"/>
        <end position="73"/>
    </location>
</feature>
<evidence type="ECO:0000256" key="1">
    <source>
        <dbReference type="SAM" id="SignalP"/>
    </source>
</evidence>
<comment type="caution">
    <text evidence="2">The sequence shown here is derived from an EMBL/GenBank/DDBJ whole genome shotgun (WGS) entry which is preliminary data.</text>
</comment>
<accession>A0A8J2W5U6</accession>
<gene>
    <name evidence="2" type="ORF">DGAL_LOCUS9646</name>
</gene>
<dbReference type="EMBL" id="CAKKLH010000223">
    <property type="protein sequence ID" value="CAH0106491.1"/>
    <property type="molecule type" value="Genomic_DNA"/>
</dbReference>
<evidence type="ECO:0000313" key="2">
    <source>
        <dbReference type="EMBL" id="CAH0106491.1"/>
    </source>
</evidence>
<dbReference type="OrthoDB" id="10063670at2759"/>
<sequence>MNSFMIVFILVGLVPFLSEAGPLAYGICQSGCNTLRSSRFYISGGGRNFCRFCGLKHGPRCLHGCVFCCRIGG</sequence>
<dbReference type="Proteomes" id="UP000789390">
    <property type="component" value="Unassembled WGS sequence"/>
</dbReference>
<protein>
    <submittedName>
        <fullName evidence="2">Uncharacterized protein</fullName>
    </submittedName>
</protein>
<dbReference type="AlphaFoldDB" id="A0A8J2W5U6"/>
<evidence type="ECO:0000313" key="3">
    <source>
        <dbReference type="Proteomes" id="UP000789390"/>
    </source>
</evidence>
<feature type="signal peptide" evidence="1">
    <location>
        <begin position="1"/>
        <end position="20"/>
    </location>
</feature>
<name>A0A8J2W5U6_9CRUS</name>
<reference evidence="2" key="1">
    <citation type="submission" date="2021-11" db="EMBL/GenBank/DDBJ databases">
        <authorList>
            <person name="Schell T."/>
        </authorList>
    </citation>
    <scope>NUCLEOTIDE SEQUENCE</scope>
    <source>
        <strain evidence="2">M5</strain>
    </source>
</reference>
<proteinExistence type="predicted"/>
<keyword evidence="3" id="KW-1185">Reference proteome</keyword>